<organism evidence="2 3">
    <name type="scientific">Persicimonas caeni</name>
    <dbReference type="NCBI Taxonomy" id="2292766"/>
    <lineage>
        <taxon>Bacteria</taxon>
        <taxon>Deltaproteobacteria</taxon>
        <taxon>Bradymonadales</taxon>
        <taxon>Bradymonadaceae</taxon>
        <taxon>Persicimonas</taxon>
    </lineage>
</organism>
<accession>A0A5B8Y6I9</accession>
<evidence type="ECO:0000256" key="1">
    <source>
        <dbReference type="SAM" id="SignalP"/>
    </source>
</evidence>
<keyword evidence="1" id="KW-0732">Signal</keyword>
<dbReference type="AlphaFoldDB" id="A0A4Y6PVR2"/>
<evidence type="ECO:0008006" key="4">
    <source>
        <dbReference type="Google" id="ProtNLM"/>
    </source>
</evidence>
<dbReference type="Proteomes" id="UP000315995">
    <property type="component" value="Chromosome"/>
</dbReference>
<keyword evidence="3" id="KW-1185">Reference proteome</keyword>
<evidence type="ECO:0000313" key="2">
    <source>
        <dbReference type="EMBL" id="QDG52333.1"/>
    </source>
</evidence>
<protein>
    <recommendedName>
        <fullName evidence="4">Outer membrane protein beta-barrel domain-containing protein</fullName>
    </recommendedName>
</protein>
<dbReference type="RefSeq" id="WP_141198805.1">
    <property type="nucleotide sequence ID" value="NZ_CP041186.1"/>
</dbReference>
<feature type="signal peptide" evidence="1">
    <location>
        <begin position="1"/>
        <end position="24"/>
    </location>
</feature>
<dbReference type="EMBL" id="CP041186">
    <property type="protein sequence ID" value="QDG52333.1"/>
    <property type="molecule type" value="Genomic_DNA"/>
</dbReference>
<accession>A0A4Y6PVR2</accession>
<evidence type="ECO:0000313" key="3">
    <source>
        <dbReference type="Proteomes" id="UP000315995"/>
    </source>
</evidence>
<gene>
    <name evidence="2" type="ORF">FIV42_16780</name>
</gene>
<feature type="chain" id="PRO_5030106524" description="Outer membrane protein beta-barrel domain-containing protein" evidence="1">
    <location>
        <begin position="25"/>
        <end position="181"/>
    </location>
</feature>
<name>A0A4Y6PVR2_PERCE</name>
<sequence length="181" mass="19010">MNMNTRLAGALVFAALMVPQSAFADDGPWIDGNLGAFGGMTLFPDTAYVGSFGPQADLVFGKPGWALRPHVGAGFSFNVGPAPYDSHLLAEAGAALGFLGGAQLGVGSVFVPQDGALQWETMYVGLKKALFAVPIPDPSNSTRETGMQFELGPYFRYHWGIGDDTSPSFPSAGITFGISRE</sequence>
<proteinExistence type="predicted"/>
<reference evidence="2 3" key="1">
    <citation type="submission" date="2019-06" db="EMBL/GenBank/DDBJ databases">
        <title>Persicimonas caeni gen. nov., sp. nov., a predatory bacterium isolated from solar saltern.</title>
        <authorList>
            <person name="Wang S."/>
        </authorList>
    </citation>
    <scope>NUCLEOTIDE SEQUENCE [LARGE SCALE GENOMIC DNA]</scope>
    <source>
        <strain evidence="2 3">YN101</strain>
    </source>
</reference>